<keyword evidence="1" id="KW-1133">Transmembrane helix</keyword>
<feature type="transmembrane region" description="Helical" evidence="1">
    <location>
        <begin position="99"/>
        <end position="123"/>
    </location>
</feature>
<dbReference type="Proteomes" id="UP000664601">
    <property type="component" value="Unassembled WGS sequence"/>
</dbReference>
<evidence type="ECO:0000313" key="2">
    <source>
        <dbReference type="EMBL" id="MBO1306655.1"/>
    </source>
</evidence>
<dbReference type="EMBL" id="JAFREM010000017">
    <property type="protein sequence ID" value="MBO1306655.1"/>
    <property type="molecule type" value="Genomic_DNA"/>
</dbReference>
<keyword evidence="1" id="KW-0812">Transmembrane</keyword>
<dbReference type="Pfam" id="PF12730">
    <property type="entry name" value="ABC2_membrane_4"/>
    <property type="match status" value="1"/>
</dbReference>
<proteinExistence type="predicted"/>
<comment type="caution">
    <text evidence="2">The sequence shown here is derived from an EMBL/GenBank/DDBJ whole genome shotgun (WGS) entry which is preliminary data.</text>
</comment>
<feature type="transmembrane region" description="Helical" evidence="1">
    <location>
        <begin position="228"/>
        <end position="247"/>
    </location>
</feature>
<organism evidence="2 3">
    <name type="scientific">Candidatus Enterococcus moelleringii</name>
    <dbReference type="NCBI Taxonomy" id="2815325"/>
    <lineage>
        <taxon>Bacteria</taxon>
        <taxon>Bacillati</taxon>
        <taxon>Bacillota</taxon>
        <taxon>Bacilli</taxon>
        <taxon>Lactobacillales</taxon>
        <taxon>Enterococcaceae</taxon>
        <taxon>Enterococcus</taxon>
    </lineage>
</organism>
<feature type="transmembrane region" description="Helical" evidence="1">
    <location>
        <begin position="21"/>
        <end position="38"/>
    </location>
</feature>
<keyword evidence="3" id="KW-1185">Reference proteome</keyword>
<name>A0ABS3LAJ4_9ENTE</name>
<dbReference type="PANTHER" id="PTHR37305:SF1">
    <property type="entry name" value="MEMBRANE PROTEIN"/>
    <property type="match status" value="1"/>
</dbReference>
<dbReference type="PROSITE" id="PS51257">
    <property type="entry name" value="PROKAR_LIPOPROTEIN"/>
    <property type="match status" value="1"/>
</dbReference>
<accession>A0ABS3LAJ4</accession>
<evidence type="ECO:0000313" key="3">
    <source>
        <dbReference type="Proteomes" id="UP000664601"/>
    </source>
</evidence>
<sequence length="252" mass="28814">MKNAIKQEVFKLTKQQIILKQTLILSFMITSFACVTKFGNFDMLSADKLVLTCFNSSWLIVFFMVYLASQTFSMEFRFGTIKNLLQKNQQRRTIFFSKLITLLGYSVYLNVVAITVTICLSMILFPEVSLEQTDVIRTLFTNLLGNFAGMWLFASLSLMISLVVTNESLASMLGIVTYFLSSMLAGMQFMVLDRFSWLRWNPLNMLNLSNQINNHSMEKLTQLATNQLLVGNLVYILGFVLVACLVFNRKKV</sequence>
<feature type="transmembrane region" description="Helical" evidence="1">
    <location>
        <begin position="172"/>
        <end position="192"/>
    </location>
</feature>
<protein>
    <submittedName>
        <fullName evidence="2">ABC transporter permease</fullName>
    </submittedName>
</protein>
<dbReference type="PANTHER" id="PTHR37305">
    <property type="entry name" value="INTEGRAL MEMBRANE PROTEIN-RELATED"/>
    <property type="match status" value="1"/>
</dbReference>
<feature type="transmembrane region" description="Helical" evidence="1">
    <location>
        <begin position="58"/>
        <end position="78"/>
    </location>
</feature>
<gene>
    <name evidence="2" type="ORF">JZO70_10810</name>
</gene>
<reference evidence="2 3" key="1">
    <citation type="submission" date="2021-03" db="EMBL/GenBank/DDBJ databases">
        <title>Enterococcal diversity collection.</title>
        <authorList>
            <person name="Gilmore M.S."/>
            <person name="Schwartzman J."/>
            <person name="Van Tyne D."/>
            <person name="Martin M."/>
            <person name="Earl A.M."/>
            <person name="Manson A.L."/>
            <person name="Straub T."/>
            <person name="Salamzade R."/>
            <person name="Saavedra J."/>
            <person name="Lebreton F."/>
            <person name="Prichula J."/>
            <person name="Schaufler K."/>
            <person name="Gaca A."/>
            <person name="Sgardioli B."/>
            <person name="Wagenaar J."/>
            <person name="Strong T."/>
        </authorList>
    </citation>
    <scope>NUCLEOTIDE SEQUENCE [LARGE SCALE GENOMIC DNA]</scope>
    <source>
        <strain evidence="2 3">669A</strain>
    </source>
</reference>
<evidence type="ECO:0000256" key="1">
    <source>
        <dbReference type="SAM" id="Phobius"/>
    </source>
</evidence>
<dbReference type="RefSeq" id="WP_207673585.1">
    <property type="nucleotide sequence ID" value="NZ_JAFREM010000017.1"/>
</dbReference>
<keyword evidence="1" id="KW-0472">Membrane</keyword>
<feature type="transmembrane region" description="Helical" evidence="1">
    <location>
        <begin position="143"/>
        <end position="165"/>
    </location>
</feature>